<evidence type="ECO:0000256" key="5">
    <source>
        <dbReference type="HAMAP-Rule" id="MF_00013"/>
    </source>
</evidence>
<organism evidence="11 12">
    <name type="scientific">Epidermidibacterium keratini</name>
    <dbReference type="NCBI Taxonomy" id="1891644"/>
    <lineage>
        <taxon>Bacteria</taxon>
        <taxon>Bacillati</taxon>
        <taxon>Actinomycetota</taxon>
        <taxon>Actinomycetes</taxon>
        <taxon>Sporichthyales</taxon>
        <taxon>Sporichthyaceae</taxon>
        <taxon>Epidermidibacterium</taxon>
    </lineage>
</organism>
<comment type="catalytic activity">
    <reaction evidence="5 6">
        <text>octanoyl-[ACP] + L-lysyl-[protein] = N(6)-octanoyl-L-lysyl-[protein] + holo-[ACP] + H(+)</text>
        <dbReference type="Rhea" id="RHEA:17665"/>
        <dbReference type="Rhea" id="RHEA-COMP:9636"/>
        <dbReference type="Rhea" id="RHEA-COMP:9685"/>
        <dbReference type="Rhea" id="RHEA-COMP:9752"/>
        <dbReference type="Rhea" id="RHEA-COMP:9928"/>
        <dbReference type="ChEBI" id="CHEBI:15378"/>
        <dbReference type="ChEBI" id="CHEBI:29969"/>
        <dbReference type="ChEBI" id="CHEBI:64479"/>
        <dbReference type="ChEBI" id="CHEBI:78463"/>
        <dbReference type="ChEBI" id="CHEBI:78809"/>
        <dbReference type="EC" id="2.3.1.181"/>
    </reaction>
</comment>
<keyword evidence="2 5" id="KW-0808">Transferase</keyword>
<dbReference type="EMBL" id="CP047156">
    <property type="protein sequence ID" value="QHB99223.1"/>
    <property type="molecule type" value="Genomic_DNA"/>
</dbReference>
<protein>
    <recommendedName>
        <fullName evidence="5 6">Octanoyltransferase</fullName>
        <ecNumber evidence="5 6">2.3.1.181</ecNumber>
    </recommendedName>
    <alternativeName>
        <fullName evidence="5">Lipoate-protein ligase B</fullName>
    </alternativeName>
    <alternativeName>
        <fullName evidence="5">Lipoyl/octanoyl transferase</fullName>
    </alternativeName>
    <alternativeName>
        <fullName evidence="5">Octanoyl-[acyl-carrier-protein]-protein N-octanoyltransferase</fullName>
    </alternativeName>
</protein>
<evidence type="ECO:0000256" key="8">
    <source>
        <dbReference type="PIRSR" id="PIRSR016262-2"/>
    </source>
</evidence>
<dbReference type="FunFam" id="3.30.930.10:FF:000035">
    <property type="entry name" value="Putative lipoyltransferase 2, mitochondrial"/>
    <property type="match status" value="1"/>
</dbReference>
<feature type="domain" description="BPL/LPL catalytic" evidence="10">
    <location>
        <begin position="40"/>
        <end position="218"/>
    </location>
</feature>
<keyword evidence="5" id="KW-0963">Cytoplasm</keyword>
<evidence type="ECO:0000256" key="4">
    <source>
        <dbReference type="ARBA" id="ARBA00024732"/>
    </source>
</evidence>
<dbReference type="PROSITE" id="PS51733">
    <property type="entry name" value="BPL_LPL_CATALYTIC"/>
    <property type="match status" value="1"/>
</dbReference>
<dbReference type="InterPro" id="IPR004143">
    <property type="entry name" value="BPL_LPL_catalytic"/>
</dbReference>
<evidence type="ECO:0000256" key="9">
    <source>
        <dbReference type="PIRSR" id="PIRSR016262-3"/>
    </source>
</evidence>
<dbReference type="EC" id="2.3.1.181" evidence="5 6"/>
<dbReference type="Gene3D" id="3.30.930.10">
    <property type="entry name" value="Bira Bifunctional Protein, Domain 2"/>
    <property type="match status" value="1"/>
</dbReference>
<dbReference type="NCBIfam" id="TIGR00214">
    <property type="entry name" value="lipB"/>
    <property type="match status" value="1"/>
</dbReference>
<dbReference type="GO" id="GO:0009249">
    <property type="term" value="P:protein lipoylation"/>
    <property type="evidence" value="ECO:0007669"/>
    <property type="project" value="InterPro"/>
</dbReference>
<evidence type="ECO:0000256" key="7">
    <source>
        <dbReference type="PIRSR" id="PIRSR016262-1"/>
    </source>
</evidence>
<comment type="subcellular location">
    <subcellularLocation>
        <location evidence="5">Cytoplasm</location>
    </subcellularLocation>
</comment>
<dbReference type="GO" id="GO:0005737">
    <property type="term" value="C:cytoplasm"/>
    <property type="evidence" value="ECO:0007669"/>
    <property type="project" value="UniProtKB-SubCell"/>
</dbReference>
<evidence type="ECO:0000256" key="2">
    <source>
        <dbReference type="ARBA" id="ARBA00022679"/>
    </source>
</evidence>
<evidence type="ECO:0000256" key="3">
    <source>
        <dbReference type="ARBA" id="ARBA00023315"/>
    </source>
</evidence>
<keyword evidence="3 5" id="KW-0012">Acyltransferase</keyword>
<feature type="active site" description="Acyl-thioester intermediate" evidence="5 7">
    <location>
        <position position="179"/>
    </location>
</feature>
<dbReference type="GO" id="GO:0033819">
    <property type="term" value="F:lipoyl(octanoyl) transferase activity"/>
    <property type="evidence" value="ECO:0007669"/>
    <property type="project" value="UniProtKB-EC"/>
</dbReference>
<dbReference type="KEGG" id="eke:EK0264_02245"/>
<dbReference type="RefSeq" id="WP_159542490.1">
    <property type="nucleotide sequence ID" value="NZ_CP047156.1"/>
</dbReference>
<dbReference type="AlphaFoldDB" id="A0A7L4YK45"/>
<comment type="miscellaneous">
    <text evidence="5">In the reaction, the free carboxyl group of octanoic acid is attached via an amide linkage to the epsilon-amino group of a specific lysine residue of lipoyl domains of lipoate-dependent enzymes.</text>
</comment>
<comment type="pathway">
    <text evidence="1 5 6">Protein modification; protein lipoylation via endogenous pathway; protein N(6)-(lipoyl)lysine from octanoyl-[acyl-carrier-protein]: step 1/2.</text>
</comment>
<dbReference type="HAMAP" id="MF_00013">
    <property type="entry name" value="LipB"/>
    <property type="match status" value="1"/>
</dbReference>
<feature type="binding site" evidence="5 8">
    <location>
        <begin position="78"/>
        <end position="85"/>
    </location>
    <ligand>
        <name>substrate</name>
    </ligand>
</feature>
<dbReference type="InterPro" id="IPR045864">
    <property type="entry name" value="aa-tRNA-synth_II/BPL/LPL"/>
</dbReference>
<feature type="binding site" evidence="5 8">
    <location>
        <begin position="148"/>
        <end position="150"/>
    </location>
    <ligand>
        <name>substrate</name>
    </ligand>
</feature>
<dbReference type="Pfam" id="PF21948">
    <property type="entry name" value="LplA-B_cat"/>
    <property type="match status" value="1"/>
</dbReference>
<dbReference type="PIRSF" id="PIRSF016262">
    <property type="entry name" value="LPLase"/>
    <property type="match status" value="1"/>
</dbReference>
<evidence type="ECO:0000256" key="6">
    <source>
        <dbReference type="PIRNR" id="PIRNR016262"/>
    </source>
</evidence>
<dbReference type="SUPFAM" id="SSF55681">
    <property type="entry name" value="Class II aaRS and biotin synthetases"/>
    <property type="match status" value="1"/>
</dbReference>
<dbReference type="UniPathway" id="UPA00538">
    <property type="reaction ID" value="UER00592"/>
</dbReference>
<dbReference type="InterPro" id="IPR020605">
    <property type="entry name" value="Octanoyltransferase_CS"/>
</dbReference>
<evidence type="ECO:0000313" key="11">
    <source>
        <dbReference type="EMBL" id="QHB99223.1"/>
    </source>
</evidence>
<sequence>MVTPELSTASTALDVRRLGLIDYQDAWDLQRELLPQVARGDIPDTVLLLEHPSVYTAGKRTTKAERPPAGVRVIDVDRGGRITWHGEGQLVGYPLVRLAERLDVVRYVRVLEQVLIDTCAEYGVTAERVEGRTGVWVRGEPTWRKIAAIGVRVAQGVTMHGFALNCDPDLTKFGSIIPCGITDADVTSLSRELGRDVPIAEVIDGVARRLAAAIRTDLVFAAASPPQSER</sequence>
<dbReference type="InterPro" id="IPR000544">
    <property type="entry name" value="Octanoyltransferase"/>
</dbReference>
<gene>
    <name evidence="5 11" type="primary">lipB</name>
    <name evidence="11" type="ORF">EK0264_02245</name>
</gene>
<evidence type="ECO:0000259" key="10">
    <source>
        <dbReference type="PROSITE" id="PS51733"/>
    </source>
</evidence>
<dbReference type="PROSITE" id="PS01313">
    <property type="entry name" value="LIPB"/>
    <property type="match status" value="1"/>
</dbReference>
<dbReference type="PANTHER" id="PTHR10993:SF7">
    <property type="entry name" value="LIPOYLTRANSFERASE 2, MITOCHONDRIAL-RELATED"/>
    <property type="match status" value="1"/>
</dbReference>
<comment type="function">
    <text evidence="4 5 6">Catalyzes the transfer of endogenously produced octanoic acid from octanoyl-acyl-carrier-protein onto the lipoyl domains of lipoate-dependent enzymes. Lipoyl-ACP can also act as a substrate although octanoyl-ACP is likely to be the physiological substrate.</text>
</comment>
<dbReference type="InParanoid" id="A0A7L4YK45"/>
<keyword evidence="12" id="KW-1185">Reference proteome</keyword>
<comment type="similarity">
    <text evidence="5 6">Belongs to the LipB family.</text>
</comment>
<dbReference type="NCBIfam" id="NF010925">
    <property type="entry name" value="PRK14345.1"/>
    <property type="match status" value="1"/>
</dbReference>
<feature type="binding site" evidence="5 8">
    <location>
        <begin position="161"/>
        <end position="163"/>
    </location>
    <ligand>
        <name>substrate</name>
    </ligand>
</feature>
<feature type="site" description="Lowers pKa of active site Cys" evidence="5 9">
    <location>
        <position position="145"/>
    </location>
</feature>
<dbReference type="PANTHER" id="PTHR10993">
    <property type="entry name" value="OCTANOYLTRANSFERASE"/>
    <property type="match status" value="1"/>
</dbReference>
<dbReference type="FunCoup" id="A0A7L4YK45">
    <property type="interactions" value="292"/>
</dbReference>
<dbReference type="CDD" id="cd16444">
    <property type="entry name" value="LipB"/>
    <property type="match status" value="1"/>
</dbReference>
<accession>A0A7L4YK45</accession>
<dbReference type="Proteomes" id="UP000463857">
    <property type="component" value="Chromosome"/>
</dbReference>
<evidence type="ECO:0000313" key="12">
    <source>
        <dbReference type="Proteomes" id="UP000463857"/>
    </source>
</evidence>
<name>A0A7L4YK45_9ACTN</name>
<reference evidence="11 12" key="1">
    <citation type="journal article" date="2018" name="Int. J. Syst. Evol. Microbiol.">
        <title>Epidermidibacterium keratini gen. nov., sp. nov., a member of the family Sporichthyaceae, isolated from keratin epidermis.</title>
        <authorList>
            <person name="Lee D.G."/>
            <person name="Trujillo M.E."/>
            <person name="Kang S."/>
            <person name="Nam J.J."/>
            <person name="Kim Y.J."/>
        </authorList>
    </citation>
    <scope>NUCLEOTIDE SEQUENCE [LARGE SCALE GENOMIC DNA]</scope>
    <source>
        <strain evidence="11 12">EPI-7</strain>
    </source>
</reference>
<dbReference type="OrthoDB" id="9787061at2"/>
<evidence type="ECO:0000256" key="1">
    <source>
        <dbReference type="ARBA" id="ARBA00004821"/>
    </source>
</evidence>
<proteinExistence type="inferred from homology"/>